<keyword evidence="4" id="KW-1185">Reference proteome</keyword>
<dbReference type="EMBL" id="CAKD01000008">
    <property type="protein sequence ID" value="CCI84604.1"/>
    <property type="molecule type" value="Genomic_DNA"/>
</dbReference>
<feature type="transmembrane region" description="Helical" evidence="1">
    <location>
        <begin position="181"/>
        <end position="201"/>
    </location>
</feature>
<feature type="transmembrane region" description="Helical" evidence="1">
    <location>
        <begin position="74"/>
        <end position="95"/>
    </location>
</feature>
<dbReference type="AlphaFoldDB" id="I7KKL2"/>
<feature type="domain" description="Sensor histidine kinase NatK-like C-terminal" evidence="2">
    <location>
        <begin position="328"/>
        <end position="429"/>
    </location>
</feature>
<dbReference type="GO" id="GO:0016301">
    <property type="term" value="F:kinase activity"/>
    <property type="evidence" value="ECO:0007669"/>
    <property type="project" value="UniProtKB-KW"/>
</dbReference>
<dbReference type="PATRIC" id="fig|1423790.3.peg.1668"/>
<dbReference type="EC" id="2.7.13.-" evidence="3"/>
<evidence type="ECO:0000313" key="3">
    <source>
        <dbReference type="EMBL" id="CCI84604.1"/>
    </source>
</evidence>
<feature type="transmembrane region" description="Helical" evidence="1">
    <location>
        <begin position="101"/>
        <end position="126"/>
    </location>
</feature>
<reference evidence="3 4" key="1">
    <citation type="submission" date="2012-06" db="EMBL/GenBank/DDBJ databases">
        <title>Draft Genome Sequence of Lactobacillus pasteurii CRBIP 24.76T.</title>
        <authorList>
            <person name="Cousin S."/>
            <person name="Bouchier C."/>
            <person name="Loux V."/>
            <person name="Ma L."/>
            <person name="Creno S."/>
            <person name="Bizet C."/>
            <person name="Clermont D."/>
        </authorList>
    </citation>
    <scope>NUCLEOTIDE SEQUENCE [LARGE SCALE GENOMIC DNA]</scope>
    <source>
        <strain evidence="4">CRBIP 24.76T</strain>
    </source>
</reference>
<name>I7KKL2_9LACO</name>
<proteinExistence type="predicted"/>
<keyword evidence="1" id="KW-0812">Transmembrane</keyword>
<feature type="transmembrane region" description="Helical" evidence="1">
    <location>
        <begin position="35"/>
        <end position="62"/>
    </location>
</feature>
<feature type="transmembrane region" description="Helical" evidence="1">
    <location>
        <begin position="153"/>
        <end position="175"/>
    </location>
</feature>
<evidence type="ECO:0000259" key="2">
    <source>
        <dbReference type="Pfam" id="PF14501"/>
    </source>
</evidence>
<dbReference type="InterPro" id="IPR032834">
    <property type="entry name" value="NatK-like_C"/>
</dbReference>
<dbReference type="PANTHER" id="PTHR40448">
    <property type="entry name" value="TWO-COMPONENT SENSOR HISTIDINE KINASE"/>
    <property type="match status" value="1"/>
</dbReference>
<dbReference type="PANTHER" id="PTHR40448:SF1">
    <property type="entry name" value="TWO-COMPONENT SENSOR HISTIDINE KINASE"/>
    <property type="match status" value="1"/>
</dbReference>
<keyword evidence="3" id="KW-0418">Kinase</keyword>
<dbReference type="InterPro" id="IPR036890">
    <property type="entry name" value="HATPase_C_sf"/>
</dbReference>
<keyword evidence="1" id="KW-0472">Membrane</keyword>
<comment type="caution">
    <text evidence="3">The sequence shown here is derived from an EMBL/GenBank/DDBJ whole genome shotgun (WGS) entry which is preliminary data.</text>
</comment>
<sequence>MLDIVRGLYFNTFFFSAVISLLLNDFNWQKTMLVWLFLLPIIFGYPYELAFVVILQLVSWIFLRKNKHLHLMTLNLYVNLAVAPVIEEIMSVLIQTISDKIFHVSLGTLATDLILFVPDILILYLLHRLFDKNHYQVSHLIDNISNNDSLLRFLNWIVWSLVLITYSLWTVMTYFTAKAEIFFSLMLLIVVITLVVIVNLYEVILQNERFNQASVNQAQFEQIQKYTIRLEDSNMSLRRARHDYKNTLLSLNGYFLDNDLDGAKKYLSKLVDENNKQQEINQTLTLELANLKVKELKYLFVVKLQKAQEEGTNVKVEINKEITEFPVNIVPLIRCSGIFLDNALEATRGQKNPQIPVLLTKYSNDYYSLIFKNSIEQEVNVREIFLPGKTNKKKHQGLGLANVEQIIDDNPNLSLEVDQEDGMISFEIDMQRAEEN</sequence>
<dbReference type="RefSeq" id="WP_009559157.1">
    <property type="nucleotide sequence ID" value="NZ_AYZN01000007.1"/>
</dbReference>
<dbReference type="GO" id="GO:0042802">
    <property type="term" value="F:identical protein binding"/>
    <property type="evidence" value="ECO:0007669"/>
    <property type="project" value="TreeGrafter"/>
</dbReference>
<dbReference type="OrthoDB" id="1652078at2"/>
<feature type="transmembrane region" description="Helical" evidence="1">
    <location>
        <begin position="7"/>
        <end position="23"/>
    </location>
</feature>
<evidence type="ECO:0000313" key="4">
    <source>
        <dbReference type="Proteomes" id="UP000009311"/>
    </source>
</evidence>
<dbReference type="Pfam" id="PF14501">
    <property type="entry name" value="HATPase_c_5"/>
    <property type="match status" value="1"/>
</dbReference>
<protein>
    <submittedName>
        <fullName evidence="3">G6F703 Protein-histidine kinase</fullName>
        <ecNumber evidence="3">2.7.13.-</ecNumber>
    </submittedName>
</protein>
<keyword evidence="3" id="KW-0808">Transferase</keyword>
<dbReference type="eggNOG" id="COG3290">
    <property type="taxonomic scope" value="Bacteria"/>
</dbReference>
<dbReference type="SUPFAM" id="SSF55874">
    <property type="entry name" value="ATPase domain of HSP90 chaperone/DNA topoisomerase II/histidine kinase"/>
    <property type="match status" value="1"/>
</dbReference>
<dbReference type="Gene3D" id="3.30.565.10">
    <property type="entry name" value="Histidine kinase-like ATPase, C-terminal domain"/>
    <property type="match status" value="1"/>
</dbReference>
<gene>
    <name evidence="3" type="ORF">BN53_00520</name>
</gene>
<dbReference type="Proteomes" id="UP000009311">
    <property type="component" value="Unassembled WGS sequence"/>
</dbReference>
<accession>I7KKL2</accession>
<dbReference type="STRING" id="1423790.BN53_00520"/>
<keyword evidence="1" id="KW-1133">Transmembrane helix</keyword>
<organism evidence="3 4">
    <name type="scientific">Lactobacillus pasteurii DSM 23907 = CRBIP 24.76</name>
    <dbReference type="NCBI Taxonomy" id="1423790"/>
    <lineage>
        <taxon>Bacteria</taxon>
        <taxon>Bacillati</taxon>
        <taxon>Bacillota</taxon>
        <taxon>Bacilli</taxon>
        <taxon>Lactobacillales</taxon>
        <taxon>Lactobacillaceae</taxon>
        <taxon>Lactobacillus</taxon>
    </lineage>
</organism>
<evidence type="ECO:0000256" key="1">
    <source>
        <dbReference type="SAM" id="Phobius"/>
    </source>
</evidence>